<evidence type="ECO:0000256" key="2">
    <source>
        <dbReference type="ARBA" id="ARBA00010093"/>
    </source>
</evidence>
<evidence type="ECO:0000313" key="8">
    <source>
        <dbReference type="Proteomes" id="UP001303046"/>
    </source>
</evidence>
<dbReference type="InterPro" id="IPR037277">
    <property type="entry name" value="Granulin_sf"/>
</dbReference>
<dbReference type="PANTHER" id="PTHR12274">
    <property type="entry name" value="GRANULIN"/>
    <property type="match status" value="1"/>
</dbReference>
<proteinExistence type="inferred from homology"/>
<gene>
    <name evidence="7" type="primary">Necator_chrI.g2501</name>
    <name evidence="7" type="ORF">RB195_006373</name>
</gene>
<dbReference type="PROSITE" id="PS00799">
    <property type="entry name" value="GRANULINS"/>
    <property type="match status" value="2"/>
</dbReference>
<dbReference type="InterPro" id="IPR039036">
    <property type="entry name" value="Granulin_fam"/>
</dbReference>
<evidence type="ECO:0000313" key="7">
    <source>
        <dbReference type="EMBL" id="KAK6729284.1"/>
    </source>
</evidence>
<feature type="domain" description="Granulins" evidence="6">
    <location>
        <begin position="129"/>
        <end position="142"/>
    </location>
</feature>
<sequence>MSCFLRALLIGFIVVTESRDCGDDYSCPDSATCCRLPDGKWGCCPMEDAVCCEDHIHCCPSGSRCMETSCIRGSGEFTTTRKKSKAQKRNFEGEIICPDRRSKCPTGATCCLLSEGSYGCCPVEHANCCLDHLHCCPSGYTCDASGQRCIQAENFHHSIIGSYRKFHSTPIRTKPGVYLGDVDEEEIDELIQMKNCGHGKMCPARSTCCVVSEGSRFKHMCCPLQNGVCCEHSCCPSGYHCRPNGKCEKRASFDGNIDFKF</sequence>
<comment type="caution">
    <text evidence="7">The sequence shown here is derived from an EMBL/GenBank/DDBJ whole genome shotgun (WGS) entry which is preliminary data.</text>
</comment>
<keyword evidence="8" id="KW-1185">Reference proteome</keyword>
<evidence type="ECO:0000256" key="3">
    <source>
        <dbReference type="ARBA" id="ARBA00022525"/>
    </source>
</evidence>
<keyword evidence="5" id="KW-0732">Signal</keyword>
<organism evidence="7 8">
    <name type="scientific">Necator americanus</name>
    <name type="common">Human hookworm</name>
    <dbReference type="NCBI Taxonomy" id="51031"/>
    <lineage>
        <taxon>Eukaryota</taxon>
        <taxon>Metazoa</taxon>
        <taxon>Ecdysozoa</taxon>
        <taxon>Nematoda</taxon>
        <taxon>Chromadorea</taxon>
        <taxon>Rhabditida</taxon>
        <taxon>Rhabditina</taxon>
        <taxon>Rhabditomorpha</taxon>
        <taxon>Strongyloidea</taxon>
        <taxon>Ancylostomatidae</taxon>
        <taxon>Bunostominae</taxon>
        <taxon>Necator</taxon>
    </lineage>
</organism>
<comment type="subcellular location">
    <subcellularLocation>
        <location evidence="1">Secreted</location>
    </subcellularLocation>
</comment>
<dbReference type="SMART" id="SM00277">
    <property type="entry name" value="GRAN"/>
    <property type="match status" value="3"/>
</dbReference>
<dbReference type="Pfam" id="PF00396">
    <property type="entry name" value="Granulin"/>
    <property type="match status" value="3"/>
</dbReference>
<feature type="chain" id="PRO_5046424048" description="Granulins domain-containing protein" evidence="5">
    <location>
        <begin position="19"/>
        <end position="261"/>
    </location>
</feature>
<dbReference type="InterPro" id="IPR000118">
    <property type="entry name" value="Granulin"/>
</dbReference>
<feature type="domain" description="Granulins" evidence="6">
    <location>
        <begin position="52"/>
        <end position="65"/>
    </location>
</feature>
<evidence type="ECO:0000256" key="5">
    <source>
        <dbReference type="SAM" id="SignalP"/>
    </source>
</evidence>
<protein>
    <recommendedName>
        <fullName evidence="6">Granulins domain-containing protein</fullName>
    </recommendedName>
</protein>
<feature type="signal peptide" evidence="5">
    <location>
        <begin position="1"/>
        <end position="18"/>
    </location>
</feature>
<keyword evidence="3" id="KW-0964">Secreted</keyword>
<comment type="similarity">
    <text evidence="2">Belongs to the granulin family.</text>
</comment>
<name>A0ABR1BVW1_NECAM</name>
<reference evidence="7 8" key="1">
    <citation type="submission" date="2023-08" db="EMBL/GenBank/DDBJ databases">
        <title>A Necator americanus chromosomal reference genome.</title>
        <authorList>
            <person name="Ilik V."/>
            <person name="Petrzelkova K.J."/>
            <person name="Pardy F."/>
            <person name="Fuh T."/>
            <person name="Niatou-Singa F.S."/>
            <person name="Gouil Q."/>
            <person name="Baker L."/>
            <person name="Ritchie M.E."/>
            <person name="Jex A.R."/>
            <person name="Gazzola D."/>
            <person name="Li H."/>
            <person name="Toshio Fujiwara R."/>
            <person name="Zhan B."/>
            <person name="Aroian R.V."/>
            <person name="Pafco B."/>
            <person name="Schwarz E.M."/>
        </authorList>
    </citation>
    <scope>NUCLEOTIDE SEQUENCE [LARGE SCALE GENOMIC DNA]</scope>
    <source>
        <strain evidence="7 8">Aroian</strain>
        <tissue evidence="7">Whole animal</tissue>
    </source>
</reference>
<dbReference type="Proteomes" id="UP001303046">
    <property type="component" value="Unassembled WGS sequence"/>
</dbReference>
<dbReference type="EMBL" id="JAVFWL010000001">
    <property type="protein sequence ID" value="KAK6729284.1"/>
    <property type="molecule type" value="Genomic_DNA"/>
</dbReference>
<dbReference type="PANTHER" id="PTHR12274:SF3">
    <property type="entry name" value="PROGRANULIN"/>
    <property type="match status" value="1"/>
</dbReference>
<accession>A0ABR1BVW1</accession>
<dbReference type="Gene3D" id="2.10.25.160">
    <property type="entry name" value="Granulin"/>
    <property type="match status" value="3"/>
</dbReference>
<evidence type="ECO:0000256" key="1">
    <source>
        <dbReference type="ARBA" id="ARBA00004613"/>
    </source>
</evidence>
<keyword evidence="4" id="KW-1015">Disulfide bond</keyword>
<evidence type="ECO:0000259" key="6">
    <source>
        <dbReference type="PROSITE" id="PS00799"/>
    </source>
</evidence>
<dbReference type="SUPFAM" id="SSF57277">
    <property type="entry name" value="Granulin repeat"/>
    <property type="match status" value="2"/>
</dbReference>
<evidence type="ECO:0000256" key="4">
    <source>
        <dbReference type="ARBA" id="ARBA00023157"/>
    </source>
</evidence>